<comment type="caution">
    <text evidence="1">The sequence shown here is derived from an EMBL/GenBank/DDBJ whole genome shotgun (WGS) entry which is preliminary data.</text>
</comment>
<evidence type="ECO:0008006" key="3">
    <source>
        <dbReference type="Google" id="ProtNLM"/>
    </source>
</evidence>
<gene>
    <name evidence="1" type="ORF">A2151_01080</name>
</gene>
<dbReference type="EMBL" id="MFSU01000020">
    <property type="protein sequence ID" value="OGI48741.1"/>
    <property type="molecule type" value="Genomic_DNA"/>
</dbReference>
<evidence type="ECO:0000313" key="1">
    <source>
        <dbReference type="EMBL" id="OGI48741.1"/>
    </source>
</evidence>
<dbReference type="AlphaFoldDB" id="A0A1F6TUE1"/>
<proteinExistence type="predicted"/>
<evidence type="ECO:0000313" key="2">
    <source>
        <dbReference type="Proteomes" id="UP000178885"/>
    </source>
</evidence>
<organism evidence="1 2">
    <name type="scientific">Candidatus Muproteobacteria bacterium RBG_16_65_34</name>
    <dbReference type="NCBI Taxonomy" id="1817760"/>
    <lineage>
        <taxon>Bacteria</taxon>
        <taxon>Pseudomonadati</taxon>
        <taxon>Pseudomonadota</taxon>
        <taxon>Candidatus Muproteobacteria</taxon>
    </lineage>
</organism>
<accession>A0A1F6TUE1</accession>
<sequence length="107" mass="12197">MAHTYEELKHKTVAELREIAKGIEHEAVEGATQMNKDHLLKALCTALSLDMHAHHDVVGIDKTAVKARIHELKKKRDEILASKDRVQLRGVLRQIHGLKRQIRRATV</sequence>
<reference evidence="1 2" key="1">
    <citation type="journal article" date="2016" name="Nat. Commun.">
        <title>Thousands of microbial genomes shed light on interconnected biogeochemical processes in an aquifer system.</title>
        <authorList>
            <person name="Anantharaman K."/>
            <person name="Brown C.T."/>
            <person name="Hug L.A."/>
            <person name="Sharon I."/>
            <person name="Castelle C.J."/>
            <person name="Probst A.J."/>
            <person name="Thomas B.C."/>
            <person name="Singh A."/>
            <person name="Wilkins M.J."/>
            <person name="Karaoz U."/>
            <person name="Brodie E.L."/>
            <person name="Williams K.H."/>
            <person name="Hubbard S.S."/>
            <person name="Banfield J.F."/>
        </authorList>
    </citation>
    <scope>NUCLEOTIDE SEQUENCE [LARGE SCALE GENOMIC DNA]</scope>
</reference>
<name>A0A1F6TUE1_9PROT</name>
<dbReference type="Proteomes" id="UP000178885">
    <property type="component" value="Unassembled WGS sequence"/>
</dbReference>
<protein>
    <recommendedName>
        <fullName evidence="3">Rho termination factor N-terminal domain-containing protein</fullName>
    </recommendedName>
</protein>